<dbReference type="Gene3D" id="3.30.300.210">
    <property type="entry name" value="Nutrient germinant receptor protein C, domain 3"/>
    <property type="match status" value="1"/>
</dbReference>
<keyword evidence="3" id="KW-0309">Germination</keyword>
<dbReference type="Pfam" id="PF25198">
    <property type="entry name" value="Spore_GerAC_N"/>
    <property type="match status" value="1"/>
</dbReference>
<accession>A0A1G7DDP8</accession>
<keyword evidence="4" id="KW-0732">Signal</keyword>
<comment type="subcellular location">
    <subcellularLocation>
        <location evidence="1">Membrane</location>
        <topology evidence="1">Lipid-anchor</topology>
    </subcellularLocation>
</comment>
<feature type="domain" description="Spore germination protein N-terminal" evidence="9">
    <location>
        <begin position="24"/>
        <end position="187"/>
    </location>
</feature>
<evidence type="ECO:0000256" key="6">
    <source>
        <dbReference type="ARBA" id="ARBA00023139"/>
    </source>
</evidence>
<evidence type="ECO:0000256" key="2">
    <source>
        <dbReference type="ARBA" id="ARBA00007886"/>
    </source>
</evidence>
<gene>
    <name evidence="10" type="ORF">SAMN04488126_11032</name>
</gene>
<dbReference type="InterPro" id="IPR046953">
    <property type="entry name" value="Spore_GerAC-like_C"/>
</dbReference>
<dbReference type="AlphaFoldDB" id="A0A1G7DDP8"/>
<dbReference type="Pfam" id="PF05504">
    <property type="entry name" value="Spore_GerAC"/>
    <property type="match status" value="1"/>
</dbReference>
<dbReference type="NCBIfam" id="TIGR02887">
    <property type="entry name" value="spore_ger_x_C"/>
    <property type="match status" value="1"/>
</dbReference>
<keyword evidence="7" id="KW-0449">Lipoprotein</keyword>
<sequence length="362" mass="40931">MKRLLIILLPAALLLSGCWDELIFKDTQMVTMVGIEGDSEEVTVNYGFPAVTDSSLEISTIEAKGRTYGEARNDANERSSEVLDLSFMQILFLTEDAARYRVYDFLDNFFRIPRNRVIAHVMLTQGELKDYFAISGDYSKFLNSSESYSKMINTFHQYSLSTMYDLQQVCTILFDEGMDLSLPVIRINQESGKPELAGTGLFKGMEYTGEMLTVDEGRLLTMLKGEEGSILRMSYEVDVDGEKVPILLELVDNKQKINIDGEQAGIDLQIVVEAEEFAHGPVYKGEKQFNELEDQLGKLIEEDIDRLIGRLQEAGSDAIGIGRRVRAFHEDIWKKGNWNDTFADMEIDASVKLTMERSGILE</sequence>
<keyword evidence="5" id="KW-0472">Membrane</keyword>
<evidence type="ECO:0000256" key="3">
    <source>
        <dbReference type="ARBA" id="ARBA00022544"/>
    </source>
</evidence>
<dbReference type="Proteomes" id="UP000198823">
    <property type="component" value="Unassembled WGS sequence"/>
</dbReference>
<proteinExistence type="inferred from homology"/>
<comment type="similarity">
    <text evidence="2">Belongs to the GerABKC lipoprotein family.</text>
</comment>
<evidence type="ECO:0000313" key="10">
    <source>
        <dbReference type="EMBL" id="SDE49672.1"/>
    </source>
</evidence>
<dbReference type="RefSeq" id="WP_092097281.1">
    <property type="nucleotide sequence ID" value="NZ_FNAR01000010.1"/>
</dbReference>
<dbReference type="InterPro" id="IPR057336">
    <property type="entry name" value="GerAC_N"/>
</dbReference>
<feature type="domain" description="Spore germination GerAC-like C-terminal" evidence="8">
    <location>
        <begin position="198"/>
        <end position="359"/>
    </location>
</feature>
<dbReference type="InterPro" id="IPR008844">
    <property type="entry name" value="Spore_GerAC-like"/>
</dbReference>
<dbReference type="STRING" id="426756.SAMN04488126_11032"/>
<keyword evidence="6" id="KW-0564">Palmitate</keyword>
<dbReference type="PROSITE" id="PS51257">
    <property type="entry name" value="PROKAR_LIPOPROTEIN"/>
    <property type="match status" value="1"/>
</dbReference>
<dbReference type="InterPro" id="IPR038501">
    <property type="entry name" value="Spore_GerAC_C_sf"/>
</dbReference>
<dbReference type="GO" id="GO:0009847">
    <property type="term" value="P:spore germination"/>
    <property type="evidence" value="ECO:0007669"/>
    <property type="project" value="InterPro"/>
</dbReference>
<evidence type="ECO:0000313" key="11">
    <source>
        <dbReference type="Proteomes" id="UP000198823"/>
    </source>
</evidence>
<evidence type="ECO:0000256" key="4">
    <source>
        <dbReference type="ARBA" id="ARBA00022729"/>
    </source>
</evidence>
<dbReference type="GO" id="GO:0016020">
    <property type="term" value="C:membrane"/>
    <property type="evidence" value="ECO:0007669"/>
    <property type="project" value="UniProtKB-SubCell"/>
</dbReference>
<evidence type="ECO:0000259" key="8">
    <source>
        <dbReference type="Pfam" id="PF05504"/>
    </source>
</evidence>
<evidence type="ECO:0000256" key="7">
    <source>
        <dbReference type="ARBA" id="ARBA00023288"/>
    </source>
</evidence>
<dbReference type="PANTHER" id="PTHR35789:SF1">
    <property type="entry name" value="SPORE GERMINATION PROTEIN B3"/>
    <property type="match status" value="1"/>
</dbReference>
<name>A0A1G7DDP8_9BACL</name>
<organism evidence="10 11">
    <name type="scientific">Bhargavaea beijingensis</name>
    <dbReference type="NCBI Taxonomy" id="426756"/>
    <lineage>
        <taxon>Bacteria</taxon>
        <taxon>Bacillati</taxon>
        <taxon>Bacillota</taxon>
        <taxon>Bacilli</taxon>
        <taxon>Bacillales</taxon>
        <taxon>Caryophanaceae</taxon>
        <taxon>Bhargavaea</taxon>
    </lineage>
</organism>
<dbReference type="EMBL" id="FNAR01000010">
    <property type="protein sequence ID" value="SDE49672.1"/>
    <property type="molecule type" value="Genomic_DNA"/>
</dbReference>
<protein>
    <submittedName>
        <fullName evidence="10">Germination protein, Ger(X)C family</fullName>
    </submittedName>
</protein>
<reference evidence="10 11" key="1">
    <citation type="submission" date="2016-10" db="EMBL/GenBank/DDBJ databases">
        <authorList>
            <person name="de Groot N.N."/>
        </authorList>
    </citation>
    <scope>NUCLEOTIDE SEQUENCE [LARGE SCALE GENOMIC DNA]</scope>
    <source>
        <strain evidence="10 11">CGMCC 1.6762</strain>
    </source>
</reference>
<evidence type="ECO:0000256" key="1">
    <source>
        <dbReference type="ARBA" id="ARBA00004635"/>
    </source>
</evidence>
<evidence type="ECO:0000256" key="5">
    <source>
        <dbReference type="ARBA" id="ARBA00023136"/>
    </source>
</evidence>
<dbReference type="PANTHER" id="PTHR35789">
    <property type="entry name" value="SPORE GERMINATION PROTEIN B3"/>
    <property type="match status" value="1"/>
</dbReference>
<evidence type="ECO:0000259" key="9">
    <source>
        <dbReference type="Pfam" id="PF25198"/>
    </source>
</evidence>
<dbReference type="OrthoDB" id="2370124at2"/>